<evidence type="ECO:0000313" key="1">
    <source>
        <dbReference type="EMBL" id="OGM04278.1"/>
    </source>
</evidence>
<dbReference type="AlphaFoldDB" id="A0A1F7WQ30"/>
<sequence length="189" mass="23605">MFEKDEFARILMFEKEIAKMNYLLFKHNKNILYGKGNQYFLDLFDYYVRYLWVYADDDMDVSKLMDKDIFINKYLEKSFNQYVKTMNDIQAYVNIIKNEEKKKYYIERLFPYFDKPFKYNLFDEYSGYWFVTEKGGFGYKNNLLSYDLFRSFKLFNKFEIVYNWQDYNERPSIYYEEGKMIIKDIWEKK</sequence>
<reference evidence="1 2" key="1">
    <citation type="journal article" date="2016" name="Nat. Commun.">
        <title>Thousands of microbial genomes shed light on interconnected biogeochemical processes in an aquifer system.</title>
        <authorList>
            <person name="Anantharaman K."/>
            <person name="Brown C.T."/>
            <person name="Hug L.A."/>
            <person name="Sharon I."/>
            <person name="Castelle C.J."/>
            <person name="Probst A.J."/>
            <person name="Thomas B.C."/>
            <person name="Singh A."/>
            <person name="Wilkins M.J."/>
            <person name="Karaoz U."/>
            <person name="Brodie E.L."/>
            <person name="Williams K.H."/>
            <person name="Hubbard S.S."/>
            <person name="Banfield J.F."/>
        </authorList>
    </citation>
    <scope>NUCLEOTIDE SEQUENCE [LARGE SCALE GENOMIC DNA]</scope>
</reference>
<dbReference type="Proteomes" id="UP000178735">
    <property type="component" value="Unassembled WGS sequence"/>
</dbReference>
<proteinExistence type="predicted"/>
<organism evidence="1 2">
    <name type="scientific">Candidatus Wallbacteria bacterium GWC2_49_35</name>
    <dbReference type="NCBI Taxonomy" id="1817813"/>
    <lineage>
        <taxon>Bacteria</taxon>
        <taxon>Candidatus Walliibacteriota</taxon>
    </lineage>
</organism>
<gene>
    <name evidence="1" type="ORF">A2008_02805</name>
</gene>
<comment type="caution">
    <text evidence="1">The sequence shown here is derived from an EMBL/GenBank/DDBJ whole genome shotgun (WGS) entry which is preliminary data.</text>
</comment>
<evidence type="ECO:0000313" key="2">
    <source>
        <dbReference type="Proteomes" id="UP000178735"/>
    </source>
</evidence>
<dbReference type="EMBL" id="MGFH01000148">
    <property type="protein sequence ID" value="OGM04278.1"/>
    <property type="molecule type" value="Genomic_DNA"/>
</dbReference>
<protein>
    <submittedName>
        <fullName evidence="1">Uncharacterized protein</fullName>
    </submittedName>
</protein>
<name>A0A1F7WQ30_9BACT</name>
<accession>A0A1F7WQ30</accession>